<dbReference type="STRING" id="243231.GSU1213"/>
<reference evidence="2 3" key="2">
    <citation type="journal article" date="2012" name="BMC Genomics">
        <title>Comparative genomic analysis of Geobacter sulfurreducens KN400, a strain with enhanced capacity for extracellular electron transfer and electricity production.</title>
        <authorList>
            <person name="Butler J.E."/>
            <person name="Young N.D."/>
            <person name="Aklujkar M."/>
            <person name="Lovley D.R."/>
        </authorList>
    </citation>
    <scope>NUCLEOTIDE SEQUENCE [LARGE SCALE GENOMIC DNA]</scope>
    <source>
        <strain evidence="3">ATCC 51573 / DSM 12127 / PCA</strain>
    </source>
</reference>
<reference evidence="2 3" key="1">
    <citation type="journal article" date="2003" name="Science">
        <title>Genome of Geobacter sulfurreducens: metal reduction in subsurface environments.</title>
        <authorList>
            <person name="Methe B.A."/>
            <person name="Nelson K.E."/>
            <person name="Eisen J.A."/>
            <person name="Paulsen I.T."/>
            <person name="Nelson W."/>
            <person name="Heidelberg J.F."/>
            <person name="Wu D."/>
            <person name="Wu M."/>
            <person name="Ward N."/>
            <person name="Beanan M.J."/>
            <person name="Dodson R.J."/>
            <person name="Madupu R."/>
            <person name="Brinkac L.M."/>
            <person name="Daugherty S.C."/>
            <person name="DeBoy R.T."/>
            <person name="Durkin A.S."/>
            <person name="Gwinn M."/>
            <person name="Kolonay J.F."/>
            <person name="Sullivan S.A."/>
            <person name="Haft D.H."/>
            <person name="Selengut J."/>
            <person name="Davidsen T.M."/>
            <person name="Zafar N."/>
            <person name="White O."/>
            <person name="Tran B."/>
            <person name="Romero C."/>
            <person name="Forberger H.A."/>
            <person name="Weidman J."/>
            <person name="Khouri H."/>
            <person name="Feldblyum T.V."/>
            <person name="Utterback T.R."/>
            <person name="Van Aken S.E."/>
            <person name="Lovley D.R."/>
            <person name="Fraser C.M."/>
        </authorList>
    </citation>
    <scope>NUCLEOTIDE SEQUENCE [LARGE SCALE GENOMIC DNA]</scope>
    <source>
        <strain evidence="3">ATCC 51573 / DSM 12127 / PCA</strain>
    </source>
</reference>
<gene>
    <name evidence="2" type="ordered locus">GSU1213</name>
</gene>
<protein>
    <recommendedName>
        <fullName evidence="4">DUF3300 domain-containing protein</fullName>
    </recommendedName>
</protein>
<sequence>MKSIITRALRLACIIIVMLMIPAGLLAQDEESAPEQATTFSKEELTQMLAPIALYPDSLTAQILMASTYPLEVVDAERWRRQNMGLKGEELDKALQEKSWDPSVKSLCHFPDILFAMSEKLDQTRKLGDAFLSQEDDVTATIQELRRKADEQGNLKTTAEQKVIHEKEIIRIEPADPTVVYVPVYNPLYVYGPWWYPAYPPYYWYYPPGFAITGGYIGFGPRVFIGFDLFAWAWFDWPVHRVYVNIGKTRRFHQHYYRRDVGSHVWQHNPVHRRGVAYRDRKTSDFYGKRPPRMAPVRPETRGYPGKFPGRPESRQQQPARERRDVPGAPQTGKGPGQVPRRDSTVAPQAQPPQREQVQKPARRDTPFQGVGEGSFERRAIKRGESSIRSVTPAPQGGGRGGWSGQRAPSGGGRGGGEMRMPGGGGGGGRGGGKKEFR</sequence>
<feature type="compositionally biased region" description="Gly residues" evidence="1">
    <location>
        <begin position="396"/>
        <end position="431"/>
    </location>
</feature>
<evidence type="ECO:0000256" key="1">
    <source>
        <dbReference type="SAM" id="MobiDB-lite"/>
    </source>
</evidence>
<organism evidence="2 3">
    <name type="scientific">Geobacter sulfurreducens (strain ATCC 51573 / DSM 12127 / PCA)</name>
    <dbReference type="NCBI Taxonomy" id="243231"/>
    <lineage>
        <taxon>Bacteria</taxon>
        <taxon>Pseudomonadati</taxon>
        <taxon>Thermodesulfobacteriota</taxon>
        <taxon>Desulfuromonadia</taxon>
        <taxon>Geobacterales</taxon>
        <taxon>Geobacteraceae</taxon>
        <taxon>Geobacter</taxon>
    </lineage>
</organism>
<name>Q74DV2_GEOSL</name>
<evidence type="ECO:0008006" key="4">
    <source>
        <dbReference type="Google" id="ProtNLM"/>
    </source>
</evidence>
<dbReference type="DNASU" id="2685886"/>
<dbReference type="PANTHER" id="PTHR40269">
    <property type="entry name" value="OUTER MEMBRANE PROTEIN-RELATED"/>
    <property type="match status" value="1"/>
</dbReference>
<feature type="compositionally biased region" description="Basic and acidic residues" evidence="1">
    <location>
        <begin position="375"/>
        <end position="386"/>
    </location>
</feature>
<evidence type="ECO:0000313" key="3">
    <source>
        <dbReference type="Proteomes" id="UP000000577"/>
    </source>
</evidence>
<dbReference type="EnsemblBacteria" id="AAR34589">
    <property type="protein sequence ID" value="AAR34589"/>
    <property type="gene ID" value="GSU1213"/>
</dbReference>
<proteinExistence type="predicted"/>
<dbReference type="RefSeq" id="WP_010941870.1">
    <property type="nucleotide sequence ID" value="NC_002939.5"/>
</dbReference>
<feature type="compositionally biased region" description="Basic and acidic residues" evidence="1">
    <location>
        <begin position="310"/>
        <end position="326"/>
    </location>
</feature>
<dbReference type="OrthoDB" id="197257at2"/>
<dbReference type="InterPro" id="IPR021728">
    <property type="entry name" value="DUF3300"/>
</dbReference>
<dbReference type="Proteomes" id="UP000000577">
    <property type="component" value="Chromosome"/>
</dbReference>
<dbReference type="PATRIC" id="fig|243231.5.peg.1208"/>
<dbReference type="AlphaFoldDB" id="Q74DV2"/>
<dbReference type="HOGENOM" id="CLU_024625_0_2_7"/>
<dbReference type="InParanoid" id="Q74DV2"/>
<dbReference type="Pfam" id="PF11737">
    <property type="entry name" value="DUF3300"/>
    <property type="match status" value="1"/>
</dbReference>
<accession>Q74DV2</accession>
<dbReference type="eggNOG" id="COG3064">
    <property type="taxonomic scope" value="Bacteria"/>
</dbReference>
<keyword evidence="3" id="KW-1185">Reference proteome</keyword>
<dbReference type="PANTHER" id="PTHR40269:SF1">
    <property type="entry name" value="OUTER MEMBRANE PROTEIN"/>
    <property type="match status" value="1"/>
</dbReference>
<feature type="region of interest" description="Disordered" evidence="1">
    <location>
        <begin position="282"/>
        <end position="438"/>
    </location>
</feature>
<evidence type="ECO:0000313" key="2">
    <source>
        <dbReference type="EMBL" id="AAR34589.1"/>
    </source>
</evidence>
<dbReference type="EMBL" id="AE017180">
    <property type="protein sequence ID" value="AAR34589.1"/>
    <property type="molecule type" value="Genomic_DNA"/>
</dbReference>
<dbReference type="KEGG" id="gsu:GSU1213"/>
<feature type="compositionally biased region" description="Polar residues" evidence="1">
    <location>
        <begin position="346"/>
        <end position="356"/>
    </location>
</feature>